<evidence type="ECO:0000313" key="1">
    <source>
        <dbReference type="Proteomes" id="UP000887580"/>
    </source>
</evidence>
<dbReference type="Proteomes" id="UP000887580">
    <property type="component" value="Unplaced"/>
</dbReference>
<accession>A0AC35GL19</accession>
<reference evidence="2" key="1">
    <citation type="submission" date="2022-11" db="UniProtKB">
        <authorList>
            <consortium name="WormBaseParasite"/>
        </authorList>
    </citation>
    <scope>IDENTIFICATION</scope>
</reference>
<proteinExistence type="predicted"/>
<sequence>MDNDEIIDELSIFDLKFENDNVLNAFSLFMKRHDRDPVDILDSLVAHATNSKRKMLTQSFISEFIELETSNAVQRQENIPPTKMEICKNIPPTKMEICSPVKKKTKFSVDDDDFVPNTDVAPFKVTQTSKGVIDVKLILDESIKEERFHRIPYSFISHDSFEDNSTEILIADDDVTVSGYVFVPKRNNDLQKVRITSKKYGNLEVDLSKVSQEFVFDKMYATFDASFEGNVLKVRSIIPPLPLKPAEIIRSNFKLLQDFASIMVACGPFNDENSFSRIFNFAKENSVKLLIIFGPLPCLEKASIKTVDAAFDIVLKRIFEFANGEMDVVIVPPSENDPFILYPTYPTTAYQSELYTSQILESKKVHLLDNPSIFSFD</sequence>
<name>A0AC35GL19_9BILA</name>
<protein>
    <submittedName>
        <fullName evidence="2">DNA polymerase alpha subunit B</fullName>
    </submittedName>
</protein>
<evidence type="ECO:0000313" key="2">
    <source>
        <dbReference type="WBParaSite" id="PS1159_v2.g6109.t2"/>
    </source>
</evidence>
<dbReference type="WBParaSite" id="PS1159_v2.g6109.t2">
    <property type="protein sequence ID" value="PS1159_v2.g6109.t2"/>
    <property type="gene ID" value="PS1159_v2.g6109"/>
</dbReference>
<organism evidence="1 2">
    <name type="scientific">Panagrolaimus sp. PS1159</name>
    <dbReference type="NCBI Taxonomy" id="55785"/>
    <lineage>
        <taxon>Eukaryota</taxon>
        <taxon>Metazoa</taxon>
        <taxon>Ecdysozoa</taxon>
        <taxon>Nematoda</taxon>
        <taxon>Chromadorea</taxon>
        <taxon>Rhabditida</taxon>
        <taxon>Tylenchina</taxon>
        <taxon>Panagrolaimomorpha</taxon>
        <taxon>Panagrolaimoidea</taxon>
        <taxon>Panagrolaimidae</taxon>
        <taxon>Panagrolaimus</taxon>
    </lineage>
</organism>